<dbReference type="InterPro" id="IPR015943">
    <property type="entry name" value="WD40/YVTN_repeat-like_dom_sf"/>
</dbReference>
<dbReference type="FunFam" id="3.40.50.1820:FF:000028">
    <property type="entry name" value="S9 family peptidase"/>
    <property type="match status" value="1"/>
</dbReference>
<evidence type="ECO:0000256" key="9">
    <source>
        <dbReference type="ARBA" id="ARBA00045885"/>
    </source>
</evidence>
<dbReference type="Pfam" id="PF00326">
    <property type="entry name" value="Peptidase_S9"/>
    <property type="match status" value="1"/>
</dbReference>
<gene>
    <name evidence="12" type="primary">ptpA_4</name>
    <name evidence="12" type="ORF">ETAA1_09840</name>
</gene>
<evidence type="ECO:0000256" key="2">
    <source>
        <dbReference type="ARBA" id="ARBA00022670"/>
    </source>
</evidence>
<dbReference type="InterPro" id="IPR029058">
    <property type="entry name" value="AB_hydrolase_fold"/>
</dbReference>
<evidence type="ECO:0000256" key="3">
    <source>
        <dbReference type="ARBA" id="ARBA00022729"/>
    </source>
</evidence>
<evidence type="ECO:0000256" key="4">
    <source>
        <dbReference type="ARBA" id="ARBA00022801"/>
    </source>
</evidence>
<keyword evidence="6" id="KW-0007">Acetylation</keyword>
<evidence type="ECO:0000256" key="10">
    <source>
        <dbReference type="SAM" id="SignalP"/>
    </source>
</evidence>
<dbReference type="PANTHER" id="PTHR42776:SF13">
    <property type="entry name" value="DIPEPTIDYL-PEPTIDASE 5"/>
    <property type="match status" value="1"/>
</dbReference>
<keyword evidence="5" id="KW-0720">Serine protease</keyword>
<dbReference type="GO" id="GO:0006508">
    <property type="term" value="P:proteolysis"/>
    <property type="evidence" value="ECO:0007669"/>
    <property type="project" value="UniProtKB-KW"/>
</dbReference>
<keyword evidence="4 12" id="KW-0378">Hydrolase</keyword>
<keyword evidence="3 10" id="KW-0732">Signal</keyword>
<proteinExistence type="inferred from homology"/>
<dbReference type="KEGG" id="uli:ETAA1_09840"/>
<feature type="domain" description="Peptidase S9 prolyl oligopeptidase catalytic" evidence="11">
    <location>
        <begin position="468"/>
        <end position="673"/>
    </location>
</feature>
<evidence type="ECO:0000313" key="13">
    <source>
        <dbReference type="Proteomes" id="UP000319576"/>
    </source>
</evidence>
<dbReference type="InterPro" id="IPR001375">
    <property type="entry name" value="Peptidase_S9_cat"/>
</dbReference>
<dbReference type="InterPro" id="IPR011042">
    <property type="entry name" value="6-blade_b-propeller_TolB-like"/>
</dbReference>
<comment type="similarity">
    <text evidence="1">Belongs to the peptidase S9C family.</text>
</comment>
<keyword evidence="13" id="KW-1185">Reference proteome</keyword>
<sequence length="678" mass="75278" precursor="true">MRRVMPVVVLLLACSPAAAQPRPMTPEDLWAVKRVGAPSVSPDGKWAAVEVTTWDVPKDEGSSQLWLLATDGSKQVQLTHTPGKNAGPKWSPDGSLIAFTSKRAGDDGAQVYVIAPAGGEARRVSDMPMSPSGLKWGADSKTLYAVAWTWPDTPDDAGYRARDRAEKEKKAKAVVIDATVYRYWDRWLTDGKRPVVFGIDVAGGKHTNLMAGCKLHLPPYEPGADDYDVSPDGKELCFVGDASKDPGLDPNADLFALPIGRKGEPRNLTADNAASDTSPVYSPDGKSIAFLRQTTKFFYADRRRLMLHDGEKARELTADLDRSCSSPRWLPDGKRIAVEVEDAGYVRIAFVGLDGKRFADATKVSERSIDFARDVRMGVYLRNSFDEPPTVFAHGPGMKEPRQLSHFNDELVKSWKLGKVESVAIKGADDAAVQMWVFYPPDFDPAKKWPLVQMVHGGPHNGIMSEFSFRWNPQVWAARGYVVGVVNFHGSSGFGQAFTDSITGDYGTKPLADVMRATDWFEAKPWIDKNRMAAAGGSYGGYMMAWLNGHTDRFKAHVCHAGVYSYHSQMASDVVSGRQRALGAFPWLDMEKIDRQSAQRFAANFKTPTLVLHGEKDYRVPVTQGFEYYNTLRQKGVPTRLVYFPDENHWVLKPQNALVWHREVFGWLERFIGRGPTP</sequence>
<dbReference type="SUPFAM" id="SSF53474">
    <property type="entry name" value="alpha/beta-Hydrolases"/>
    <property type="match status" value="1"/>
</dbReference>
<evidence type="ECO:0000256" key="5">
    <source>
        <dbReference type="ARBA" id="ARBA00022825"/>
    </source>
</evidence>
<dbReference type="PROSITE" id="PS00708">
    <property type="entry name" value="PRO_ENDOPEP_SER"/>
    <property type="match status" value="1"/>
</dbReference>
<dbReference type="Gene3D" id="2.120.10.30">
    <property type="entry name" value="TolB, C-terminal domain"/>
    <property type="match status" value="1"/>
</dbReference>
<dbReference type="Proteomes" id="UP000319576">
    <property type="component" value="Chromosome"/>
</dbReference>
<dbReference type="SUPFAM" id="SSF82171">
    <property type="entry name" value="DPP6 N-terminal domain-like"/>
    <property type="match status" value="1"/>
</dbReference>
<dbReference type="InterPro" id="IPR002471">
    <property type="entry name" value="Pept_S9_AS"/>
</dbReference>
<protein>
    <recommendedName>
        <fullName evidence="8">Acyl-peptide hydrolase</fullName>
    </recommendedName>
    <alternativeName>
        <fullName evidence="7">Acylaminoacyl-peptidase</fullName>
    </alternativeName>
</protein>
<dbReference type="Pfam" id="PF07676">
    <property type="entry name" value="PD40"/>
    <property type="match status" value="2"/>
</dbReference>
<dbReference type="Gene3D" id="3.40.50.1820">
    <property type="entry name" value="alpha/beta hydrolase"/>
    <property type="match status" value="1"/>
</dbReference>
<organism evidence="12 13">
    <name type="scientific">Urbifossiella limnaea</name>
    <dbReference type="NCBI Taxonomy" id="2528023"/>
    <lineage>
        <taxon>Bacteria</taxon>
        <taxon>Pseudomonadati</taxon>
        <taxon>Planctomycetota</taxon>
        <taxon>Planctomycetia</taxon>
        <taxon>Gemmatales</taxon>
        <taxon>Gemmataceae</taxon>
        <taxon>Urbifossiella</taxon>
    </lineage>
</organism>
<dbReference type="OrthoDB" id="269409at2"/>
<keyword evidence="2" id="KW-0645">Protease</keyword>
<evidence type="ECO:0000256" key="1">
    <source>
        <dbReference type="ARBA" id="ARBA00010040"/>
    </source>
</evidence>
<feature type="chain" id="PRO_5021758959" description="Acyl-peptide hydrolase" evidence="10">
    <location>
        <begin position="20"/>
        <end position="678"/>
    </location>
</feature>
<comment type="function">
    <text evidence="9">This enzyme catalyzes the hydrolysis of the N-terminal peptide bond of an N-acetylated peptide to generate an N-acetylated amino acid and a peptide with a free N-terminus. It preferentially cleaves off Ac-Ala, Ac-Met and Ac-Ser. Also, involved in the degradation of oxidized and glycated proteins.</text>
</comment>
<evidence type="ECO:0000259" key="11">
    <source>
        <dbReference type="Pfam" id="PF00326"/>
    </source>
</evidence>
<evidence type="ECO:0000256" key="7">
    <source>
        <dbReference type="ARBA" id="ARBA00032284"/>
    </source>
</evidence>
<dbReference type="Gene3D" id="2.130.10.10">
    <property type="entry name" value="YVTN repeat-like/Quinoprotein amine dehydrogenase"/>
    <property type="match status" value="1"/>
</dbReference>
<accession>A0A517XNJ6</accession>
<evidence type="ECO:0000256" key="6">
    <source>
        <dbReference type="ARBA" id="ARBA00022990"/>
    </source>
</evidence>
<dbReference type="PANTHER" id="PTHR42776">
    <property type="entry name" value="SERINE PEPTIDASE S9 FAMILY MEMBER"/>
    <property type="match status" value="1"/>
</dbReference>
<dbReference type="AlphaFoldDB" id="A0A517XNJ6"/>
<dbReference type="EMBL" id="CP036273">
    <property type="protein sequence ID" value="QDU19081.1"/>
    <property type="molecule type" value="Genomic_DNA"/>
</dbReference>
<evidence type="ECO:0000256" key="8">
    <source>
        <dbReference type="ARBA" id="ARBA00032596"/>
    </source>
</evidence>
<name>A0A517XNJ6_9BACT</name>
<dbReference type="GO" id="GO:0004252">
    <property type="term" value="F:serine-type endopeptidase activity"/>
    <property type="evidence" value="ECO:0007669"/>
    <property type="project" value="InterPro"/>
</dbReference>
<dbReference type="InterPro" id="IPR011659">
    <property type="entry name" value="WD40"/>
</dbReference>
<evidence type="ECO:0000313" key="12">
    <source>
        <dbReference type="EMBL" id="QDU19081.1"/>
    </source>
</evidence>
<feature type="signal peptide" evidence="10">
    <location>
        <begin position="1"/>
        <end position="19"/>
    </location>
</feature>
<reference evidence="12 13" key="1">
    <citation type="submission" date="2019-02" db="EMBL/GenBank/DDBJ databases">
        <title>Deep-cultivation of Planctomycetes and their phenomic and genomic characterization uncovers novel biology.</title>
        <authorList>
            <person name="Wiegand S."/>
            <person name="Jogler M."/>
            <person name="Boedeker C."/>
            <person name="Pinto D."/>
            <person name="Vollmers J."/>
            <person name="Rivas-Marin E."/>
            <person name="Kohn T."/>
            <person name="Peeters S.H."/>
            <person name="Heuer A."/>
            <person name="Rast P."/>
            <person name="Oberbeckmann S."/>
            <person name="Bunk B."/>
            <person name="Jeske O."/>
            <person name="Meyerdierks A."/>
            <person name="Storesund J.E."/>
            <person name="Kallscheuer N."/>
            <person name="Luecker S."/>
            <person name="Lage O.M."/>
            <person name="Pohl T."/>
            <person name="Merkel B.J."/>
            <person name="Hornburger P."/>
            <person name="Mueller R.-W."/>
            <person name="Bruemmer F."/>
            <person name="Labrenz M."/>
            <person name="Spormann A.M."/>
            <person name="Op den Camp H."/>
            <person name="Overmann J."/>
            <person name="Amann R."/>
            <person name="Jetten M.S.M."/>
            <person name="Mascher T."/>
            <person name="Medema M.H."/>
            <person name="Devos D.P."/>
            <person name="Kaster A.-K."/>
            <person name="Ovreas L."/>
            <person name="Rohde M."/>
            <person name="Galperin M.Y."/>
            <person name="Jogler C."/>
        </authorList>
    </citation>
    <scope>NUCLEOTIDE SEQUENCE [LARGE SCALE GENOMIC DNA]</scope>
    <source>
        <strain evidence="12 13">ETA_A1</strain>
    </source>
</reference>
<dbReference type="RefSeq" id="WP_145234806.1">
    <property type="nucleotide sequence ID" value="NZ_CP036273.1"/>
</dbReference>